<feature type="modified residue" description="N6-(pyridoxal phosphate)lysine" evidence="3">
    <location>
        <position position="183"/>
    </location>
</feature>
<gene>
    <name evidence="5" type="ORF">ENU96_05740</name>
</gene>
<dbReference type="CDD" id="cd00616">
    <property type="entry name" value="AHBA_syn"/>
    <property type="match status" value="1"/>
</dbReference>
<name>A0A7V3YLZ8_9BACT</name>
<dbReference type="Gene3D" id="3.40.640.10">
    <property type="entry name" value="Type I PLP-dependent aspartate aminotransferase-like (Major domain)"/>
    <property type="match status" value="1"/>
</dbReference>
<dbReference type="InterPro" id="IPR015422">
    <property type="entry name" value="PyrdxlP-dep_Trfase_small"/>
</dbReference>
<accession>A0A7V3YLZ8</accession>
<dbReference type="PANTHER" id="PTHR30244">
    <property type="entry name" value="TRANSAMINASE"/>
    <property type="match status" value="1"/>
</dbReference>
<dbReference type="InterPro" id="IPR015421">
    <property type="entry name" value="PyrdxlP-dep_Trfase_major"/>
</dbReference>
<dbReference type="GO" id="GO:0030170">
    <property type="term" value="F:pyridoxal phosphate binding"/>
    <property type="evidence" value="ECO:0007669"/>
    <property type="project" value="TreeGrafter"/>
</dbReference>
<dbReference type="InterPro" id="IPR015424">
    <property type="entry name" value="PyrdxlP-dep_Trfase"/>
</dbReference>
<evidence type="ECO:0000256" key="2">
    <source>
        <dbReference type="PIRSR" id="PIRSR000390-1"/>
    </source>
</evidence>
<keyword evidence="5" id="KW-0808">Transferase</keyword>
<dbReference type="PANTHER" id="PTHR30244:SF34">
    <property type="entry name" value="DTDP-4-AMINO-4,6-DIDEOXYGALACTOSE TRANSAMINASE"/>
    <property type="match status" value="1"/>
</dbReference>
<dbReference type="Gene3D" id="3.90.1150.10">
    <property type="entry name" value="Aspartate Aminotransferase, domain 1"/>
    <property type="match status" value="1"/>
</dbReference>
<organism evidence="5">
    <name type="scientific">Candidatus Caldatribacterium californiense</name>
    <dbReference type="NCBI Taxonomy" id="1454726"/>
    <lineage>
        <taxon>Bacteria</taxon>
        <taxon>Pseudomonadati</taxon>
        <taxon>Atribacterota</taxon>
        <taxon>Atribacteria</taxon>
        <taxon>Atribacterales</taxon>
        <taxon>Candidatus Caldatribacteriaceae</taxon>
        <taxon>Candidatus Caldatribacterium</taxon>
    </lineage>
</organism>
<evidence type="ECO:0000313" key="5">
    <source>
        <dbReference type="EMBL" id="HGI75162.1"/>
    </source>
</evidence>
<comment type="similarity">
    <text evidence="1 4">Belongs to the DegT/DnrJ/EryC1 family.</text>
</comment>
<dbReference type="EMBL" id="DTEN01000228">
    <property type="protein sequence ID" value="HGI75162.1"/>
    <property type="molecule type" value="Genomic_DNA"/>
</dbReference>
<dbReference type="GO" id="GO:0008483">
    <property type="term" value="F:transaminase activity"/>
    <property type="evidence" value="ECO:0007669"/>
    <property type="project" value="UniProtKB-KW"/>
</dbReference>
<evidence type="ECO:0000256" key="4">
    <source>
        <dbReference type="RuleBase" id="RU004508"/>
    </source>
</evidence>
<keyword evidence="3 4" id="KW-0663">Pyridoxal phosphate</keyword>
<sequence>MRIPLSRPIIGEEEKKAVLEVLESGQLAQGEQVASFEREFAEYIGTKEAVATSSGTAALFVALKALGVQPGDKVVTTPFTFVATASAILHCGGIPVFCDVDRKTCNLDPERLKATLEREPGVKGVVVVHLYGIPCALEEILDITRSRGLFLLEDCAQAHGAMYRGRKVGSFGDAGVFSFYPTKNMTTGEGGMVTTNDPELAKRCRMLVNHGSRRRYHHEILGYNFRMTDIAAAIGRVQLRRLEEGNTRRRAHASFYFRELSGIDGLELPFIPRDTLPAFHQYTVKVRERRDELLQFLRSWGVGCEVYYPVPLHRQAFLQSYGYGAFPVAESLSREVLSIPVHPGLSPGDLEEVARLVRAFFAK</sequence>
<dbReference type="AlphaFoldDB" id="A0A7V3YLZ8"/>
<evidence type="ECO:0000256" key="3">
    <source>
        <dbReference type="PIRSR" id="PIRSR000390-2"/>
    </source>
</evidence>
<feature type="active site" description="Proton acceptor" evidence="2">
    <location>
        <position position="183"/>
    </location>
</feature>
<dbReference type="PIRSF" id="PIRSF000390">
    <property type="entry name" value="PLP_StrS"/>
    <property type="match status" value="1"/>
</dbReference>
<protein>
    <submittedName>
        <fullName evidence="5">DegT/DnrJ/EryC1/StrS family aminotransferase</fullName>
    </submittedName>
</protein>
<dbReference type="Pfam" id="PF01041">
    <property type="entry name" value="DegT_DnrJ_EryC1"/>
    <property type="match status" value="1"/>
</dbReference>
<proteinExistence type="inferred from homology"/>
<keyword evidence="5" id="KW-0032">Aminotransferase</keyword>
<dbReference type="GO" id="GO:0000271">
    <property type="term" value="P:polysaccharide biosynthetic process"/>
    <property type="evidence" value="ECO:0007669"/>
    <property type="project" value="TreeGrafter"/>
</dbReference>
<dbReference type="InterPro" id="IPR000653">
    <property type="entry name" value="DegT/StrS_aminotransferase"/>
</dbReference>
<reference evidence="5" key="1">
    <citation type="journal article" date="2020" name="mSystems">
        <title>Genome- and Community-Level Interaction Insights into Carbon Utilization and Element Cycling Functions of Hydrothermarchaeota in Hydrothermal Sediment.</title>
        <authorList>
            <person name="Zhou Z."/>
            <person name="Liu Y."/>
            <person name="Xu W."/>
            <person name="Pan J."/>
            <person name="Luo Z.H."/>
            <person name="Li M."/>
        </authorList>
    </citation>
    <scope>NUCLEOTIDE SEQUENCE [LARGE SCALE GENOMIC DNA]</scope>
    <source>
        <strain evidence="5">SpSt-716</strain>
    </source>
</reference>
<dbReference type="SUPFAM" id="SSF53383">
    <property type="entry name" value="PLP-dependent transferases"/>
    <property type="match status" value="1"/>
</dbReference>
<evidence type="ECO:0000256" key="1">
    <source>
        <dbReference type="ARBA" id="ARBA00037999"/>
    </source>
</evidence>
<comment type="caution">
    <text evidence="5">The sequence shown here is derived from an EMBL/GenBank/DDBJ whole genome shotgun (WGS) entry which is preliminary data.</text>
</comment>